<protein>
    <submittedName>
        <fullName evidence="1">Uncharacterized protein</fullName>
    </submittedName>
</protein>
<organism>
    <name type="scientific">Branchiostoma floridae</name>
    <name type="common">Florida lancelet</name>
    <name type="synonym">Amphioxus</name>
    <dbReference type="NCBI Taxonomy" id="7739"/>
    <lineage>
        <taxon>Eukaryota</taxon>
        <taxon>Metazoa</taxon>
        <taxon>Chordata</taxon>
        <taxon>Cephalochordata</taxon>
        <taxon>Leptocardii</taxon>
        <taxon>Amphioxiformes</taxon>
        <taxon>Branchiostomatidae</taxon>
        <taxon>Branchiostoma</taxon>
    </lineage>
</organism>
<reference evidence="1" key="1">
    <citation type="journal article" date="2008" name="Nature">
        <title>The amphioxus genome and the evolution of the chordate karyotype.</title>
        <authorList>
            <consortium name="US DOE Joint Genome Institute (JGI-PGF)"/>
            <person name="Putnam N.H."/>
            <person name="Butts T."/>
            <person name="Ferrier D.E.K."/>
            <person name="Furlong R.F."/>
            <person name="Hellsten U."/>
            <person name="Kawashima T."/>
            <person name="Robinson-Rechavi M."/>
            <person name="Shoguchi E."/>
            <person name="Terry A."/>
            <person name="Yu J.-K."/>
            <person name="Benito-Gutierrez E.L."/>
            <person name="Dubchak I."/>
            <person name="Garcia-Fernandez J."/>
            <person name="Gibson-Brown J.J."/>
            <person name="Grigoriev I.V."/>
            <person name="Horton A.C."/>
            <person name="de Jong P.J."/>
            <person name="Jurka J."/>
            <person name="Kapitonov V.V."/>
            <person name="Kohara Y."/>
            <person name="Kuroki Y."/>
            <person name="Lindquist E."/>
            <person name="Lucas S."/>
            <person name="Osoegawa K."/>
            <person name="Pennacchio L.A."/>
            <person name="Salamov A.A."/>
            <person name="Satou Y."/>
            <person name="Sauka-Spengler T."/>
            <person name="Schmutz J."/>
            <person name="Shin-I T."/>
            <person name="Toyoda A."/>
            <person name="Bronner-Fraser M."/>
            <person name="Fujiyama A."/>
            <person name="Holland L.Z."/>
            <person name="Holland P.W.H."/>
            <person name="Satoh N."/>
            <person name="Rokhsar D.S."/>
        </authorList>
    </citation>
    <scope>NUCLEOTIDE SEQUENCE [LARGE SCALE GENOMIC DNA]</scope>
    <source>
        <strain evidence="1">S238N-H82</strain>
        <tissue evidence="1">Testes</tissue>
    </source>
</reference>
<dbReference type="PANTHER" id="PTHR19959:SF119">
    <property type="entry name" value="FUNGAL LIPASE-LIKE DOMAIN-CONTAINING PROTEIN"/>
    <property type="match status" value="1"/>
</dbReference>
<evidence type="ECO:0000313" key="1">
    <source>
        <dbReference type="EMBL" id="EEN45350.1"/>
    </source>
</evidence>
<dbReference type="PANTHER" id="PTHR19959">
    <property type="entry name" value="KINESIN LIGHT CHAIN"/>
    <property type="match status" value="1"/>
</dbReference>
<dbReference type="InParanoid" id="C3ZPX1"/>
<gene>
    <name evidence="1" type="ORF">BRAFLDRAFT_77791</name>
</gene>
<proteinExistence type="predicted"/>
<dbReference type="AlphaFoldDB" id="C3ZPX1"/>
<dbReference type="EMBL" id="GG666659">
    <property type="protein sequence ID" value="EEN45350.1"/>
    <property type="molecule type" value="Genomic_DNA"/>
</dbReference>
<name>C3ZPX1_BRAFL</name>
<accession>C3ZPX1</accession>
<sequence length="231" mass="26098">MATVAEKLRELDQSFRAGSDLDVVEKGYMKKLIDAISSEDEILESEALKSLGDLYLHKAKTKKHKAENFKKACALYKELSRHYTNEEEKQVIQRRLNYAEKCKKLAHSQMFANTDIEISGNVTLAVAATLQDMHDKTKMKRQGTAIEGCTQFFVKGIVDGNKCLQVESLKSLGDLYLKKGRVGRDEAAFTKAAGLYRAALDRCEDSDGRETLEHRIKYAEKVKETQLRVGE</sequence>